<dbReference type="RefSeq" id="WP_344931247.1">
    <property type="nucleotide sequence ID" value="NZ_BAAAYK010000038.1"/>
</dbReference>
<evidence type="ECO:0000313" key="2">
    <source>
        <dbReference type="Proteomes" id="UP001500483"/>
    </source>
</evidence>
<protein>
    <recommendedName>
        <fullName evidence="3">DUF3800 domain-containing protein</fullName>
    </recommendedName>
</protein>
<evidence type="ECO:0008006" key="3">
    <source>
        <dbReference type="Google" id="ProtNLM"/>
    </source>
</evidence>
<evidence type="ECO:0000313" key="1">
    <source>
        <dbReference type="EMBL" id="GAA3365769.1"/>
    </source>
</evidence>
<name>A0ABP6S1V4_9PSEU</name>
<reference evidence="2" key="1">
    <citation type="journal article" date="2019" name="Int. J. Syst. Evol. Microbiol.">
        <title>The Global Catalogue of Microorganisms (GCM) 10K type strain sequencing project: providing services to taxonomists for standard genome sequencing and annotation.</title>
        <authorList>
            <consortium name="The Broad Institute Genomics Platform"/>
            <consortium name="The Broad Institute Genome Sequencing Center for Infectious Disease"/>
            <person name="Wu L."/>
            <person name="Ma J."/>
        </authorList>
    </citation>
    <scope>NUCLEOTIDE SEQUENCE [LARGE SCALE GENOMIC DNA]</scope>
    <source>
        <strain evidence="2">JCM 9687</strain>
    </source>
</reference>
<accession>A0ABP6S1V4</accession>
<proteinExistence type="predicted"/>
<organism evidence="1 2">
    <name type="scientific">Saccharopolyspora gregorii</name>
    <dbReference type="NCBI Taxonomy" id="33914"/>
    <lineage>
        <taxon>Bacteria</taxon>
        <taxon>Bacillati</taxon>
        <taxon>Actinomycetota</taxon>
        <taxon>Actinomycetes</taxon>
        <taxon>Pseudonocardiales</taxon>
        <taxon>Pseudonocardiaceae</taxon>
        <taxon>Saccharopolyspora</taxon>
    </lineage>
</organism>
<gene>
    <name evidence="1" type="ORF">GCM10020366_67010</name>
</gene>
<comment type="caution">
    <text evidence="1">The sequence shown here is derived from an EMBL/GenBank/DDBJ whole genome shotgun (WGS) entry which is preliminary data.</text>
</comment>
<dbReference type="Proteomes" id="UP001500483">
    <property type="component" value="Unassembled WGS sequence"/>
</dbReference>
<dbReference type="EMBL" id="BAAAYK010000038">
    <property type="protein sequence ID" value="GAA3365769.1"/>
    <property type="molecule type" value="Genomic_DNA"/>
</dbReference>
<keyword evidence="2" id="KW-1185">Reference proteome</keyword>
<sequence length="185" mass="20306">MCLAAFADESYDLDLGVYVLTASLIDQAEAEPIRAALTRLRKGGRKLHWSKEPDRRRDEIAKVTSTFASTNLVVVGSASPMNAERARRKCLEALLPEVEAAGASVLTLESRRPRNDKLDQQTVAVCKRKRAISMKVHVEFTAGDAEPMLWLPDIVCGSALAAARGNRRYLEQLADAARLLEVDAS</sequence>